<dbReference type="PANTHER" id="PTHR39431">
    <property type="entry name" value="FRPA/C-RELATED PROTEIN"/>
    <property type="match status" value="1"/>
</dbReference>
<accession>A0A1C3E7L8</accession>
<protein>
    <recommendedName>
        <fullName evidence="1">Cadherin domain-containing protein</fullName>
    </recommendedName>
</protein>
<dbReference type="SUPFAM" id="SSF141072">
    <property type="entry name" value="CalX-like"/>
    <property type="match status" value="1"/>
</dbReference>
<feature type="domain" description="Cadherin" evidence="1">
    <location>
        <begin position="303"/>
        <end position="402"/>
    </location>
</feature>
<dbReference type="InterPro" id="IPR038081">
    <property type="entry name" value="CalX-like_sf"/>
</dbReference>
<dbReference type="GO" id="GO:0005509">
    <property type="term" value="F:calcium ion binding"/>
    <property type="evidence" value="ECO:0007669"/>
    <property type="project" value="InterPro"/>
</dbReference>
<dbReference type="CDD" id="cd11304">
    <property type="entry name" value="Cadherin_repeat"/>
    <property type="match status" value="1"/>
</dbReference>
<dbReference type="GO" id="GO:0007156">
    <property type="term" value="P:homophilic cell adhesion via plasma membrane adhesion molecules"/>
    <property type="evidence" value="ECO:0007669"/>
    <property type="project" value="InterPro"/>
</dbReference>
<proteinExistence type="predicted"/>
<dbReference type="EMBL" id="LYBM01000075">
    <property type="protein sequence ID" value="ODA29221.1"/>
    <property type="molecule type" value="Genomic_DNA"/>
</dbReference>
<comment type="caution">
    <text evidence="2">The sequence shown here is derived from an EMBL/GenBank/DDBJ whole genome shotgun (WGS) entry which is preliminary data.</text>
</comment>
<sequence>MSTLDDGEFEGDEDFTLTVATTIGGQTLNATGDATITEAQAIQSITGTTVEEGETLSFTVTLTNAPSTPTTFNIDLSGTALAGEDYGALTFSDGVTYDSVNKTITVPKDITSFTVTTPAIDNVFKEDKESVVLEIGNVSGTGFIVDEANPDAIIVTMTGDTEVTEGRDASYAVTLDVTDGQKAPPGSIITLTYTFSGGATEEDIIKTTQATVGADGKTFTFTVRADDDVLAEVGENYTVKVNDIKINGDTVYENLDTSAASVTTEIKDETGNNPVGPLRDINSDANKTFPNIKVNGAAVTDDPEKNVVGYEVGITLFASDPDGEGVTYSLLESANGLFKVDPGTGKVTLARKLTPSDLNNGETAFVKIKGQAKSEDGTTSEAEFNITISKDDWWLEYISPLIIDLNGDGVQTLNINEGVAFDIDADGKKEKVGWASAGDALLAIDLNGDGIINDGSELFGEASPKPEEVKDGFQALSFYDENQDGVFDANDSAYDDIIVWQDKNSDGISQADEMIGLAEAGVVSIDLTPEQSSHFNNGNFVGLQSTWTDENGDTHAIDDVWLQVDDSVDTNSIDLSSAASVSGTDEADRFILNAEQTSTQVTVNDFTVGEDHIDLSELLEEDQISSLLLEGDEDQVTVSIDVDGDEQADHEIVLDGVSLSELTEDGSVINTLFDSETTALITSDDANVVIDTASVLVEIEKELEA</sequence>
<dbReference type="InterPro" id="IPR002126">
    <property type="entry name" value="Cadherin-like_dom"/>
</dbReference>
<evidence type="ECO:0000259" key="1">
    <source>
        <dbReference type="PROSITE" id="PS50268"/>
    </source>
</evidence>
<evidence type="ECO:0000313" key="3">
    <source>
        <dbReference type="Proteomes" id="UP000094936"/>
    </source>
</evidence>
<dbReference type="STRING" id="1080227.A8L45_22585"/>
<reference evidence="2 3" key="1">
    <citation type="submission" date="2016-05" db="EMBL/GenBank/DDBJ databases">
        <title>Genomic Taxonomy of the Vibrionaceae.</title>
        <authorList>
            <person name="Gomez-Gil B."/>
            <person name="Enciso-Ibarra J."/>
        </authorList>
    </citation>
    <scope>NUCLEOTIDE SEQUENCE [LARGE SCALE GENOMIC DNA]</scope>
    <source>
        <strain evidence="2 3">CAIM 1920</strain>
    </source>
</reference>
<dbReference type="Proteomes" id="UP000094936">
    <property type="component" value="Unassembled WGS sequence"/>
</dbReference>
<dbReference type="PROSITE" id="PS50268">
    <property type="entry name" value="CADHERIN_2"/>
    <property type="match status" value="1"/>
</dbReference>
<gene>
    <name evidence="2" type="ORF">A8L45_22585</name>
</gene>
<dbReference type="GO" id="GO:0016020">
    <property type="term" value="C:membrane"/>
    <property type="evidence" value="ECO:0007669"/>
    <property type="project" value="InterPro"/>
</dbReference>
<dbReference type="AlphaFoldDB" id="A0A1C3E7L8"/>
<dbReference type="PANTHER" id="PTHR39431:SF1">
    <property type="entry name" value="FRPA_C-RELATED PROTEIN"/>
    <property type="match status" value="1"/>
</dbReference>
<name>A0A1C3E7L8_9GAMM</name>
<organism evidence="2 3">
    <name type="scientific">Veronia pacifica</name>
    <dbReference type="NCBI Taxonomy" id="1080227"/>
    <lineage>
        <taxon>Bacteria</taxon>
        <taxon>Pseudomonadati</taxon>
        <taxon>Pseudomonadota</taxon>
        <taxon>Gammaproteobacteria</taxon>
        <taxon>Vibrionales</taxon>
        <taxon>Vibrionaceae</taxon>
        <taxon>Veronia</taxon>
    </lineage>
</organism>
<dbReference type="Gene3D" id="2.60.40.60">
    <property type="entry name" value="Cadherins"/>
    <property type="match status" value="1"/>
</dbReference>
<dbReference type="Gene3D" id="2.60.40.2030">
    <property type="match status" value="1"/>
</dbReference>
<evidence type="ECO:0000313" key="2">
    <source>
        <dbReference type="EMBL" id="ODA29221.1"/>
    </source>
</evidence>
<keyword evidence="3" id="KW-1185">Reference proteome</keyword>